<dbReference type="EMBL" id="LN714477">
    <property type="protein sequence ID" value="CEL65074.1"/>
    <property type="molecule type" value="Genomic_DNA"/>
</dbReference>
<evidence type="ECO:0000256" key="1">
    <source>
        <dbReference type="SAM" id="MobiDB-lite"/>
    </source>
</evidence>
<dbReference type="AlphaFoldDB" id="A0A0F7U5L7"/>
<reference evidence="2" key="1">
    <citation type="journal article" date="2015" name="PLoS ONE">
        <title>Comprehensive Evaluation of Toxoplasma gondii VEG and Neospora caninum LIV Genomes with Tachyzoite Stage Transcriptome and Proteome Defines Novel Transcript Features.</title>
        <authorList>
            <person name="Ramaprasad A."/>
            <person name="Mourier T."/>
            <person name="Naeem R."/>
            <person name="Malas T.B."/>
            <person name="Moussa E."/>
            <person name="Panigrahi A."/>
            <person name="Vermont S.J."/>
            <person name="Otto T.D."/>
            <person name="Wastling J."/>
            <person name="Pain A."/>
        </authorList>
    </citation>
    <scope>NUCLEOTIDE SEQUENCE</scope>
    <source>
        <strain evidence="2">Liverpool</strain>
    </source>
</reference>
<proteinExistence type="predicted"/>
<name>A0A0F7U5L7_NEOCL</name>
<organism evidence="2">
    <name type="scientific">Neospora caninum (strain Liverpool)</name>
    <dbReference type="NCBI Taxonomy" id="572307"/>
    <lineage>
        <taxon>Eukaryota</taxon>
        <taxon>Sar</taxon>
        <taxon>Alveolata</taxon>
        <taxon>Apicomplexa</taxon>
        <taxon>Conoidasida</taxon>
        <taxon>Coccidia</taxon>
        <taxon>Eucoccidiorida</taxon>
        <taxon>Eimeriorina</taxon>
        <taxon>Sarcocystidae</taxon>
        <taxon>Neospora</taxon>
    </lineage>
</organism>
<protein>
    <submittedName>
        <fullName evidence="2">Uncharacterized protein</fullName>
    </submittedName>
</protein>
<evidence type="ECO:0000313" key="2">
    <source>
        <dbReference type="EMBL" id="CEL65074.1"/>
    </source>
</evidence>
<feature type="compositionally biased region" description="Basic and acidic residues" evidence="1">
    <location>
        <begin position="250"/>
        <end position="271"/>
    </location>
</feature>
<sequence length="312" mass="33873">MRASASDSQALTRENTNLEKTNSPASIFSPCVPVLLEEIPSLLFPASLPSLAAALWSSSASSLSGKESEKRSNLSLLQQLQTVPPGASSACASRAVRVFGGVVSILPSGVLLLRGLVNPRAVLVVDLSALPPCGVAVAREAVAAAVARRRGSAAERGESENVQADADTPILQFLGEVVPVELSAFARAERQLIRQRENEGEAAEREEENDKEGDSEEEGEEGEGDEEGNDKGAEEAPFDGASRRGQARLRTGEERSEERAERREKRNDESRERRIGFLAARVCRRVDGLDVGLYMRSLYLFRRMQREEKLGQ</sequence>
<feature type="compositionally biased region" description="Acidic residues" evidence="1">
    <location>
        <begin position="204"/>
        <end position="228"/>
    </location>
</feature>
<gene>
    <name evidence="2" type="ORF">BN1204_009335</name>
</gene>
<accession>A0A0F7U5L7</accession>
<feature type="region of interest" description="Disordered" evidence="1">
    <location>
        <begin position="195"/>
        <end position="271"/>
    </location>
</feature>